<dbReference type="GO" id="GO:0007062">
    <property type="term" value="P:sister chromatid cohesion"/>
    <property type="evidence" value="ECO:0007669"/>
    <property type="project" value="UniProtKB-ARBA"/>
</dbReference>
<comment type="caution">
    <text evidence="3">The sequence shown here is derived from an EMBL/GenBank/DDBJ whole genome shotgun (WGS) entry which is preliminary data.</text>
</comment>
<dbReference type="GO" id="GO:0005634">
    <property type="term" value="C:nucleus"/>
    <property type="evidence" value="ECO:0007669"/>
    <property type="project" value="TreeGrafter"/>
</dbReference>
<dbReference type="PANTHER" id="PTHR11199">
    <property type="entry name" value="STROMAL ANTIGEN"/>
    <property type="match status" value="1"/>
</dbReference>
<sequence>MVELLTMLFEVTMHLAVFYLKLGIQAEFLDETNIDDVLVALMNMAAQVERRNLEVLRKTYTPTRVYRQVASLVGLQMVTSFIGVAKMLELAAKVLPEKRGTYLPAASYTMSKIKKTKFCQCLHGIKVPSGYSANIKKLVSMKELKLYEGQELAAKKHNKLFSHWLKEKARSTLPNVDKPVEELGFGLYVLSSMKVKTLIENNTKDSYYGVIEEIWELDYNSFVIPLFKCIDNVVDEDEYDQYNELPLFSTGCTPTRVYRQVASLVGLQMVTSFIGVAKMLGTQRQTIQRQLTAKKKTSDGPHIESLNKRLSETHEKITMIEEMMRKIFTRLFVHRYQDIDPDIRMSCIQSLRALIVSYPSLFLQDLYLKHQLVPDDALGSLYDLLIDDLPKIRHAIGALVCDHVIAQKFTSLQPRSLGDEDDRSRIHLLRMLQILREFSTDQVLSLYLIDDIWEFMDAMQGMFGTSRSWSGSLERVIRAGCWSKLLKLIFTC</sequence>
<dbReference type="SUPFAM" id="SSF48371">
    <property type="entry name" value="ARM repeat"/>
    <property type="match status" value="1"/>
</dbReference>
<dbReference type="GO" id="GO:0000785">
    <property type="term" value="C:chromatin"/>
    <property type="evidence" value="ECO:0007669"/>
    <property type="project" value="TreeGrafter"/>
</dbReference>
<dbReference type="EMBL" id="BKCJ010009661">
    <property type="protein sequence ID" value="GEU88038.1"/>
    <property type="molecule type" value="Genomic_DNA"/>
</dbReference>
<dbReference type="PANTHER" id="PTHR11199:SF0">
    <property type="entry name" value="LD34181P-RELATED"/>
    <property type="match status" value="1"/>
</dbReference>
<reference evidence="3" key="1">
    <citation type="journal article" date="2019" name="Sci. Rep.">
        <title>Draft genome of Tanacetum cinerariifolium, the natural source of mosquito coil.</title>
        <authorList>
            <person name="Yamashiro T."/>
            <person name="Shiraishi A."/>
            <person name="Satake H."/>
            <person name="Nakayama K."/>
        </authorList>
    </citation>
    <scope>NUCLEOTIDE SEQUENCE</scope>
</reference>
<dbReference type="Pfam" id="PF21581">
    <property type="entry name" value="SCD"/>
    <property type="match status" value="1"/>
</dbReference>
<dbReference type="InterPro" id="IPR016024">
    <property type="entry name" value="ARM-type_fold"/>
</dbReference>
<evidence type="ECO:0000259" key="1">
    <source>
        <dbReference type="Pfam" id="PF08514"/>
    </source>
</evidence>
<dbReference type="Pfam" id="PF08514">
    <property type="entry name" value="STAG"/>
    <property type="match status" value="1"/>
</dbReference>
<evidence type="ECO:0000313" key="3">
    <source>
        <dbReference type="EMBL" id="GEU88038.1"/>
    </source>
</evidence>
<dbReference type="GO" id="GO:0003682">
    <property type="term" value="F:chromatin binding"/>
    <property type="evidence" value="ECO:0007669"/>
    <property type="project" value="TreeGrafter"/>
</dbReference>
<feature type="domain" description="STAG" evidence="1">
    <location>
        <begin position="252"/>
        <end position="307"/>
    </location>
</feature>
<evidence type="ECO:0000259" key="2">
    <source>
        <dbReference type="Pfam" id="PF21581"/>
    </source>
</evidence>
<protein>
    <submittedName>
        <fullName evidence="3">Sister-chromatid cohesion protein 3</fullName>
    </submittedName>
</protein>
<name>A0A6L2NNW2_TANCI</name>
<organism evidence="3">
    <name type="scientific">Tanacetum cinerariifolium</name>
    <name type="common">Dalmatian daisy</name>
    <name type="synonym">Chrysanthemum cinerariifolium</name>
    <dbReference type="NCBI Taxonomy" id="118510"/>
    <lineage>
        <taxon>Eukaryota</taxon>
        <taxon>Viridiplantae</taxon>
        <taxon>Streptophyta</taxon>
        <taxon>Embryophyta</taxon>
        <taxon>Tracheophyta</taxon>
        <taxon>Spermatophyta</taxon>
        <taxon>Magnoliopsida</taxon>
        <taxon>eudicotyledons</taxon>
        <taxon>Gunneridae</taxon>
        <taxon>Pentapetalae</taxon>
        <taxon>asterids</taxon>
        <taxon>campanulids</taxon>
        <taxon>Asterales</taxon>
        <taxon>Asteraceae</taxon>
        <taxon>Asteroideae</taxon>
        <taxon>Anthemideae</taxon>
        <taxon>Anthemidinae</taxon>
        <taxon>Tanacetum</taxon>
    </lineage>
</organism>
<dbReference type="GO" id="GO:0008278">
    <property type="term" value="C:cohesin complex"/>
    <property type="evidence" value="ECO:0007669"/>
    <property type="project" value="TreeGrafter"/>
</dbReference>
<dbReference type="InterPro" id="IPR039662">
    <property type="entry name" value="Cohesin_Scc3/SA"/>
</dbReference>
<dbReference type="AlphaFoldDB" id="A0A6L2NNW2"/>
<dbReference type="InterPro" id="IPR013721">
    <property type="entry name" value="STAG"/>
</dbReference>
<dbReference type="InterPro" id="IPR020839">
    <property type="entry name" value="SCD"/>
</dbReference>
<feature type="domain" description="SCD" evidence="2">
    <location>
        <begin position="338"/>
        <end position="370"/>
    </location>
</feature>
<proteinExistence type="predicted"/>
<gene>
    <name evidence="3" type="ORF">Tci_060016</name>
</gene>
<accession>A0A6L2NNW2</accession>